<name>A0AAW9Q1X0_9CYAN</name>
<dbReference type="EMBL" id="JAZBJZ010000067">
    <property type="protein sequence ID" value="MEE3718189.1"/>
    <property type="molecule type" value="Genomic_DNA"/>
</dbReference>
<evidence type="ECO:0000313" key="2">
    <source>
        <dbReference type="Proteomes" id="UP001333818"/>
    </source>
</evidence>
<evidence type="ECO:0000313" key="1">
    <source>
        <dbReference type="EMBL" id="MEE3718189.1"/>
    </source>
</evidence>
<proteinExistence type="predicted"/>
<comment type="caution">
    <text evidence="1">The sequence shown here is derived from an EMBL/GenBank/DDBJ whole genome shotgun (WGS) entry which is preliminary data.</text>
</comment>
<reference evidence="1" key="1">
    <citation type="submission" date="2024-01" db="EMBL/GenBank/DDBJ databases">
        <title>Bank of Algae and Cyanobacteria of the Azores (BACA) strain genomes.</title>
        <authorList>
            <person name="Luz R."/>
            <person name="Cordeiro R."/>
            <person name="Fonseca A."/>
            <person name="Goncalves V."/>
        </authorList>
    </citation>
    <scope>NUCLEOTIDE SEQUENCE</scope>
    <source>
        <strain evidence="1">BACA0141</strain>
    </source>
</reference>
<gene>
    <name evidence="1" type="ORF">V2H45_15720</name>
</gene>
<dbReference type="AlphaFoldDB" id="A0AAW9Q1X0"/>
<accession>A0AAW9Q1X0</accession>
<protein>
    <submittedName>
        <fullName evidence="1">Uncharacterized protein</fullName>
    </submittedName>
</protein>
<organism evidence="1 2">
    <name type="scientific">Tumidithrix elongata BACA0141</name>
    <dbReference type="NCBI Taxonomy" id="2716417"/>
    <lineage>
        <taxon>Bacteria</taxon>
        <taxon>Bacillati</taxon>
        <taxon>Cyanobacteriota</taxon>
        <taxon>Cyanophyceae</taxon>
        <taxon>Pseudanabaenales</taxon>
        <taxon>Pseudanabaenaceae</taxon>
        <taxon>Tumidithrix</taxon>
        <taxon>Tumidithrix elongata</taxon>
    </lineage>
</organism>
<keyword evidence="2" id="KW-1185">Reference proteome</keyword>
<sequence length="87" mass="9624">MIDILPTFISAIDVSSFDLSLFDFNLLDFNIFDVDWTTLAQTGDKQFPQDVLGDMGKGWNGFVKSGQIWALLIGLIAGYLFRSITAG</sequence>
<dbReference type="Proteomes" id="UP001333818">
    <property type="component" value="Unassembled WGS sequence"/>
</dbReference>
<dbReference type="RefSeq" id="WP_330484621.1">
    <property type="nucleotide sequence ID" value="NZ_JAZBJZ010000067.1"/>
</dbReference>